<dbReference type="InterPro" id="IPR036236">
    <property type="entry name" value="Znf_C2H2_sf"/>
</dbReference>
<keyword evidence="4" id="KW-0862">Zinc</keyword>
<keyword evidence="1" id="KW-0479">Metal-binding</keyword>
<evidence type="ECO:0000256" key="4">
    <source>
        <dbReference type="ARBA" id="ARBA00022833"/>
    </source>
</evidence>
<dbReference type="GO" id="GO:0008270">
    <property type="term" value="F:zinc ion binding"/>
    <property type="evidence" value="ECO:0007669"/>
    <property type="project" value="UniProtKB-KW"/>
</dbReference>
<name>A0A164XMX7_9AGAM</name>
<feature type="region of interest" description="Disordered" evidence="6">
    <location>
        <begin position="188"/>
        <end position="228"/>
    </location>
</feature>
<feature type="domain" description="C2H2-type" evidence="7">
    <location>
        <begin position="229"/>
        <end position="256"/>
    </location>
</feature>
<protein>
    <recommendedName>
        <fullName evidence="7">C2H2-type domain-containing protein</fullName>
    </recommendedName>
</protein>
<organism evidence="8 9">
    <name type="scientific">Sistotremastrum niveocremeum HHB9708</name>
    <dbReference type="NCBI Taxonomy" id="1314777"/>
    <lineage>
        <taxon>Eukaryota</taxon>
        <taxon>Fungi</taxon>
        <taxon>Dikarya</taxon>
        <taxon>Basidiomycota</taxon>
        <taxon>Agaricomycotina</taxon>
        <taxon>Agaricomycetes</taxon>
        <taxon>Sistotremastrales</taxon>
        <taxon>Sistotremastraceae</taxon>
        <taxon>Sertulicium</taxon>
        <taxon>Sertulicium niveocremeum</taxon>
    </lineage>
</organism>
<keyword evidence="2" id="KW-0677">Repeat</keyword>
<proteinExistence type="predicted"/>
<evidence type="ECO:0000256" key="3">
    <source>
        <dbReference type="ARBA" id="ARBA00022771"/>
    </source>
</evidence>
<dbReference type="PROSITE" id="PS50157">
    <property type="entry name" value="ZINC_FINGER_C2H2_2"/>
    <property type="match status" value="2"/>
</dbReference>
<dbReference type="InterPro" id="IPR013087">
    <property type="entry name" value="Znf_C2H2_type"/>
</dbReference>
<feature type="compositionally biased region" description="Low complexity" evidence="6">
    <location>
        <begin position="188"/>
        <end position="203"/>
    </location>
</feature>
<evidence type="ECO:0000256" key="5">
    <source>
        <dbReference type="PROSITE-ProRule" id="PRU00042"/>
    </source>
</evidence>
<evidence type="ECO:0000256" key="2">
    <source>
        <dbReference type="ARBA" id="ARBA00022737"/>
    </source>
</evidence>
<dbReference type="OrthoDB" id="8117402at2759"/>
<evidence type="ECO:0000259" key="7">
    <source>
        <dbReference type="PROSITE" id="PS50157"/>
    </source>
</evidence>
<evidence type="ECO:0000256" key="6">
    <source>
        <dbReference type="SAM" id="MobiDB-lite"/>
    </source>
</evidence>
<dbReference type="GO" id="GO:0043565">
    <property type="term" value="F:sequence-specific DNA binding"/>
    <property type="evidence" value="ECO:0007669"/>
    <property type="project" value="TreeGrafter"/>
</dbReference>
<dbReference type="GO" id="GO:0005634">
    <property type="term" value="C:nucleus"/>
    <property type="evidence" value="ECO:0007669"/>
    <property type="project" value="TreeGrafter"/>
</dbReference>
<dbReference type="AlphaFoldDB" id="A0A164XMX7"/>
<dbReference type="Gene3D" id="3.30.160.60">
    <property type="entry name" value="Classic Zinc Finger"/>
    <property type="match status" value="2"/>
</dbReference>
<dbReference type="PANTHER" id="PTHR24408">
    <property type="entry name" value="ZINC FINGER PROTEIN"/>
    <property type="match status" value="1"/>
</dbReference>
<dbReference type="Pfam" id="PF00096">
    <property type="entry name" value="zf-C2H2"/>
    <property type="match status" value="1"/>
</dbReference>
<dbReference type="STRING" id="1314777.A0A164XMX7"/>
<dbReference type="SMART" id="SM00355">
    <property type="entry name" value="ZnF_C2H2"/>
    <property type="match status" value="2"/>
</dbReference>
<dbReference type="SUPFAM" id="SSF57667">
    <property type="entry name" value="beta-beta-alpha zinc fingers"/>
    <property type="match status" value="1"/>
</dbReference>
<keyword evidence="9" id="KW-1185">Reference proteome</keyword>
<reference evidence="8 9" key="1">
    <citation type="journal article" date="2016" name="Mol. Biol. Evol.">
        <title>Comparative Genomics of Early-Diverging Mushroom-Forming Fungi Provides Insights into the Origins of Lignocellulose Decay Capabilities.</title>
        <authorList>
            <person name="Nagy L.G."/>
            <person name="Riley R."/>
            <person name="Tritt A."/>
            <person name="Adam C."/>
            <person name="Daum C."/>
            <person name="Floudas D."/>
            <person name="Sun H."/>
            <person name="Yadav J.S."/>
            <person name="Pangilinan J."/>
            <person name="Larsson K.H."/>
            <person name="Matsuura K."/>
            <person name="Barry K."/>
            <person name="Labutti K."/>
            <person name="Kuo R."/>
            <person name="Ohm R.A."/>
            <person name="Bhattacharya S.S."/>
            <person name="Shirouzu T."/>
            <person name="Yoshinaga Y."/>
            <person name="Martin F.M."/>
            <person name="Grigoriev I.V."/>
            <person name="Hibbett D.S."/>
        </authorList>
    </citation>
    <scope>NUCLEOTIDE SEQUENCE [LARGE SCALE GENOMIC DNA]</scope>
    <source>
        <strain evidence="8 9">HHB9708</strain>
    </source>
</reference>
<feature type="domain" description="C2H2-type" evidence="7">
    <location>
        <begin position="259"/>
        <end position="289"/>
    </location>
</feature>
<dbReference type="FunFam" id="3.30.160.60:FF:000110">
    <property type="entry name" value="Zinc finger protein-like"/>
    <property type="match status" value="1"/>
</dbReference>
<dbReference type="PANTHER" id="PTHR24408:SF58">
    <property type="entry name" value="TRANSCRIPTION FACTOR (TFIIIA), PUTATIVE (AFU_ORTHOLOGUE AFUA_1G05150)-RELATED"/>
    <property type="match status" value="1"/>
</dbReference>
<dbReference type="GO" id="GO:0000981">
    <property type="term" value="F:DNA-binding transcription factor activity, RNA polymerase II-specific"/>
    <property type="evidence" value="ECO:0007669"/>
    <property type="project" value="TreeGrafter"/>
</dbReference>
<gene>
    <name evidence="8" type="ORF">SISNIDRAFT_451825</name>
</gene>
<evidence type="ECO:0000313" key="9">
    <source>
        <dbReference type="Proteomes" id="UP000076722"/>
    </source>
</evidence>
<dbReference type="PROSITE" id="PS00028">
    <property type="entry name" value="ZINC_FINGER_C2H2_1"/>
    <property type="match status" value="2"/>
</dbReference>
<sequence length="326" mass="35266">MSSFLDTKSFDWLSFPASSDIHAPHPDLFEFDLDNTLTGNDHNQLQSLSLDFGTDPYLFLRSETPTCGPPSTITVSSESTYDDRSSHTGSLYYPQSPAFTPLDNNFPADLAMSFASFNVDAESAAAAMANTAAPQQVVNALGLVDVNAGFDPSSFGDLTSFDYDSSSSVGAPSDLFFMPRSDVSLSAAQSSAPTSTASSVSPVNIPSVTLPMSTHNEMPGTNNDPRRRYQCTSCSRAFARAYNLKTHMATHDPHRPKPHTCPHSSCSRSFSRKHDLHRHLVSIHRDEPLPQSKIGIAAKSQRGWCDDCGKGWSGSAPLACSCQEIK</sequence>
<dbReference type="EMBL" id="KV419400">
    <property type="protein sequence ID" value="KZS96130.1"/>
    <property type="molecule type" value="Genomic_DNA"/>
</dbReference>
<evidence type="ECO:0000313" key="8">
    <source>
        <dbReference type="EMBL" id="KZS96130.1"/>
    </source>
</evidence>
<evidence type="ECO:0000256" key="1">
    <source>
        <dbReference type="ARBA" id="ARBA00022723"/>
    </source>
</evidence>
<dbReference type="Proteomes" id="UP000076722">
    <property type="component" value="Unassembled WGS sequence"/>
</dbReference>
<keyword evidence="3 5" id="KW-0863">Zinc-finger</keyword>
<feature type="compositionally biased region" description="Polar residues" evidence="6">
    <location>
        <begin position="204"/>
        <end position="223"/>
    </location>
</feature>
<accession>A0A164XMX7</accession>